<evidence type="ECO:0000313" key="4">
    <source>
        <dbReference type="EMBL" id="QOY61471.1"/>
    </source>
</evidence>
<dbReference type="SMART" id="SM00093">
    <property type="entry name" value="SERPIN"/>
    <property type="match status" value="1"/>
</dbReference>
<dbReference type="RefSeq" id="WP_194372772.1">
    <property type="nucleotide sequence ID" value="NZ_CP063767.1"/>
</dbReference>
<dbReference type="PANTHER" id="PTHR11461">
    <property type="entry name" value="SERINE PROTEASE INHIBITOR, SERPIN"/>
    <property type="match status" value="1"/>
</dbReference>
<dbReference type="InterPro" id="IPR006311">
    <property type="entry name" value="TAT_signal"/>
</dbReference>
<dbReference type="InterPro" id="IPR042178">
    <property type="entry name" value="Serpin_sf_1"/>
</dbReference>
<dbReference type="PANTHER" id="PTHR11461:SF211">
    <property type="entry name" value="GH10112P-RELATED"/>
    <property type="match status" value="1"/>
</dbReference>
<evidence type="ECO:0000313" key="5">
    <source>
        <dbReference type="Proteomes" id="UP000593735"/>
    </source>
</evidence>
<organism evidence="4 5">
    <name type="scientific">Thermophilibacter immobilis</name>
    <dbReference type="NCBI Taxonomy" id="2779519"/>
    <lineage>
        <taxon>Bacteria</taxon>
        <taxon>Bacillati</taxon>
        <taxon>Actinomycetota</taxon>
        <taxon>Coriobacteriia</taxon>
        <taxon>Coriobacteriales</taxon>
        <taxon>Atopobiaceae</taxon>
        <taxon>Thermophilibacter</taxon>
    </lineage>
</organism>
<dbReference type="Proteomes" id="UP000593735">
    <property type="component" value="Chromosome"/>
</dbReference>
<evidence type="ECO:0000259" key="3">
    <source>
        <dbReference type="SMART" id="SM00093"/>
    </source>
</evidence>
<dbReference type="Gene3D" id="3.30.497.10">
    <property type="entry name" value="Antithrombin, subunit I, domain 2"/>
    <property type="match status" value="1"/>
</dbReference>
<protein>
    <submittedName>
        <fullName evidence="4">Serpin family protein</fullName>
    </submittedName>
</protein>
<comment type="similarity">
    <text evidence="1">Belongs to the serpin family.</text>
</comment>
<evidence type="ECO:0000256" key="1">
    <source>
        <dbReference type="RuleBase" id="RU000411"/>
    </source>
</evidence>
<dbReference type="Pfam" id="PF00079">
    <property type="entry name" value="Serpin"/>
    <property type="match status" value="1"/>
</dbReference>
<keyword evidence="5" id="KW-1185">Reference proteome</keyword>
<name>A0A7S7RUN5_9ACTN</name>
<dbReference type="InterPro" id="IPR023796">
    <property type="entry name" value="Serpin_dom"/>
</dbReference>
<dbReference type="InterPro" id="IPR042185">
    <property type="entry name" value="Serpin_sf_2"/>
</dbReference>
<dbReference type="KEGG" id="tio:INP52_04620"/>
<proteinExistence type="inferred from homology"/>
<sequence length="416" mass="43085">MRRRDFLAAMALATASLATAGCEEPRDDATEAADLMAGVTRAADDSAGPAQVATSVGALCGFGLALACASDDGASNLLVSPLSAQMALTLAANGAAGTTLSQMEEVLGGPADALGASLGALATSVGDQLRLANSVWVREGYEVEREFLQKNADTLGADVYQAPFDDATVRQINDWVSEETDAMVTDVLDQIPVHAQLYLVNALALDANWADPYTTDQIEDGTFAAADGSAQSASYLRAEEGSYLELAGATGFVKAYEGGTLGFVGLLPAEGHDPAELLDALDATAWCAGLASAEATRVVASLPKFSYDWEADLADPLVGMGMGDAFDAERADFSAMARAKDGSGLALGRVLHKTHVDVNERGTRAGAATVVEMVGTSAEVDATEPRRVTLDRPFAYAIVDLTTSAPLFFGIVRSVA</sequence>
<gene>
    <name evidence="4" type="ORF">INP52_04620</name>
</gene>
<dbReference type="Gene3D" id="2.30.39.10">
    <property type="entry name" value="Alpha-1-antitrypsin, domain 1"/>
    <property type="match status" value="1"/>
</dbReference>
<reference evidence="4 5" key="1">
    <citation type="submission" date="2020-10" db="EMBL/GenBank/DDBJ databases">
        <title>Olsenella immobilis sp.nov., isolated from the mud in a fermentation cellar used for the production of Chinese strong-flavoured liquor.</title>
        <authorList>
            <person name="Lu L."/>
        </authorList>
    </citation>
    <scope>NUCLEOTIDE SEQUENCE [LARGE SCALE GENOMIC DNA]</scope>
    <source>
        <strain evidence="4 5">LZLJ-2</strain>
    </source>
</reference>
<evidence type="ECO:0000256" key="2">
    <source>
        <dbReference type="SAM" id="SignalP"/>
    </source>
</evidence>
<dbReference type="InterPro" id="IPR036186">
    <property type="entry name" value="Serpin_sf"/>
</dbReference>
<dbReference type="EMBL" id="CP063767">
    <property type="protein sequence ID" value="QOY61471.1"/>
    <property type="molecule type" value="Genomic_DNA"/>
</dbReference>
<dbReference type="SUPFAM" id="SSF56574">
    <property type="entry name" value="Serpins"/>
    <property type="match status" value="1"/>
</dbReference>
<dbReference type="CDD" id="cd19589">
    <property type="entry name" value="serpin_tengpin-like"/>
    <property type="match status" value="1"/>
</dbReference>
<dbReference type="GO" id="GO:0004867">
    <property type="term" value="F:serine-type endopeptidase inhibitor activity"/>
    <property type="evidence" value="ECO:0007669"/>
    <property type="project" value="InterPro"/>
</dbReference>
<accession>A0A7S7RUN5</accession>
<dbReference type="AlphaFoldDB" id="A0A7S7RUN5"/>
<dbReference type="InterPro" id="IPR000215">
    <property type="entry name" value="Serpin_fam"/>
</dbReference>
<dbReference type="PROSITE" id="PS51257">
    <property type="entry name" value="PROKAR_LIPOPROTEIN"/>
    <property type="match status" value="1"/>
</dbReference>
<feature type="domain" description="Serpin" evidence="3">
    <location>
        <begin position="62"/>
        <end position="415"/>
    </location>
</feature>
<dbReference type="PROSITE" id="PS51318">
    <property type="entry name" value="TAT"/>
    <property type="match status" value="1"/>
</dbReference>
<keyword evidence="2" id="KW-0732">Signal</keyword>
<dbReference type="GO" id="GO:0005615">
    <property type="term" value="C:extracellular space"/>
    <property type="evidence" value="ECO:0007669"/>
    <property type="project" value="InterPro"/>
</dbReference>
<feature type="chain" id="PRO_5038603121" evidence="2">
    <location>
        <begin position="21"/>
        <end position="416"/>
    </location>
</feature>
<feature type="signal peptide" evidence="2">
    <location>
        <begin position="1"/>
        <end position="20"/>
    </location>
</feature>